<evidence type="ECO:0000256" key="1">
    <source>
        <dbReference type="ARBA" id="ARBA00022553"/>
    </source>
</evidence>
<reference evidence="8 9" key="1">
    <citation type="submission" date="2018-10" db="EMBL/GenBank/DDBJ databases">
        <authorList>
            <person name="Li J."/>
        </authorList>
    </citation>
    <scope>NUCLEOTIDE SEQUENCE [LARGE SCALE GENOMIC DNA]</scope>
    <source>
        <strain evidence="8 9">JCM 11654</strain>
    </source>
</reference>
<keyword evidence="9" id="KW-1185">Reference proteome</keyword>
<dbReference type="Proteomes" id="UP000269438">
    <property type="component" value="Unassembled WGS sequence"/>
</dbReference>
<dbReference type="InterPro" id="IPR000792">
    <property type="entry name" value="Tscrpt_reg_LuxR_C"/>
</dbReference>
<dbReference type="InterPro" id="IPR001789">
    <property type="entry name" value="Sig_transdc_resp-reg_receiver"/>
</dbReference>
<dbReference type="Pfam" id="PF00072">
    <property type="entry name" value="Response_reg"/>
    <property type="match status" value="1"/>
</dbReference>
<dbReference type="OrthoDB" id="9808843at2"/>
<feature type="domain" description="HTH luxR-type" evidence="6">
    <location>
        <begin position="150"/>
        <end position="215"/>
    </location>
</feature>
<dbReference type="Gene3D" id="3.40.50.2300">
    <property type="match status" value="1"/>
</dbReference>
<dbReference type="RefSeq" id="WP_121687227.1">
    <property type="nucleotide sequence ID" value="NZ_RCUY01000001.1"/>
</dbReference>
<organism evidence="8 9">
    <name type="scientific">Mycetocola lacteus</name>
    <dbReference type="NCBI Taxonomy" id="76637"/>
    <lineage>
        <taxon>Bacteria</taxon>
        <taxon>Bacillati</taxon>
        <taxon>Actinomycetota</taxon>
        <taxon>Actinomycetes</taxon>
        <taxon>Micrococcales</taxon>
        <taxon>Microbacteriaceae</taxon>
        <taxon>Mycetocola</taxon>
    </lineage>
</organism>
<dbReference type="GO" id="GO:0000160">
    <property type="term" value="P:phosphorelay signal transduction system"/>
    <property type="evidence" value="ECO:0007669"/>
    <property type="project" value="InterPro"/>
</dbReference>
<evidence type="ECO:0000256" key="2">
    <source>
        <dbReference type="ARBA" id="ARBA00023015"/>
    </source>
</evidence>
<evidence type="ECO:0000256" key="3">
    <source>
        <dbReference type="ARBA" id="ARBA00023125"/>
    </source>
</evidence>
<dbReference type="PROSITE" id="PS50110">
    <property type="entry name" value="RESPONSE_REGULATORY"/>
    <property type="match status" value="1"/>
</dbReference>
<keyword evidence="2" id="KW-0805">Transcription regulation</keyword>
<accession>A0A3L7AW54</accession>
<evidence type="ECO:0000256" key="5">
    <source>
        <dbReference type="PROSITE-ProRule" id="PRU00169"/>
    </source>
</evidence>
<dbReference type="InterPro" id="IPR058245">
    <property type="entry name" value="NreC/VraR/RcsB-like_REC"/>
</dbReference>
<protein>
    <submittedName>
        <fullName evidence="8">DNA-binding response regulator</fullName>
    </submittedName>
</protein>
<dbReference type="SUPFAM" id="SSF52172">
    <property type="entry name" value="CheY-like"/>
    <property type="match status" value="1"/>
</dbReference>
<name>A0A3L7AW54_9MICO</name>
<evidence type="ECO:0000313" key="9">
    <source>
        <dbReference type="Proteomes" id="UP000269438"/>
    </source>
</evidence>
<evidence type="ECO:0000313" key="8">
    <source>
        <dbReference type="EMBL" id="RLP84757.1"/>
    </source>
</evidence>
<dbReference type="InterPro" id="IPR011006">
    <property type="entry name" value="CheY-like_superfamily"/>
</dbReference>
<dbReference type="CDD" id="cd06170">
    <property type="entry name" value="LuxR_C_like"/>
    <property type="match status" value="1"/>
</dbReference>
<dbReference type="InterPro" id="IPR016032">
    <property type="entry name" value="Sig_transdc_resp-reg_C-effctor"/>
</dbReference>
<keyword evidence="1 5" id="KW-0597">Phosphoprotein</keyword>
<keyword evidence="3 8" id="KW-0238">DNA-binding</keyword>
<evidence type="ECO:0000259" key="7">
    <source>
        <dbReference type="PROSITE" id="PS50110"/>
    </source>
</evidence>
<dbReference type="SUPFAM" id="SSF46894">
    <property type="entry name" value="C-terminal effector domain of the bipartite response regulators"/>
    <property type="match status" value="1"/>
</dbReference>
<dbReference type="PROSITE" id="PS50043">
    <property type="entry name" value="HTH_LUXR_2"/>
    <property type="match status" value="1"/>
</dbReference>
<dbReference type="SMART" id="SM00421">
    <property type="entry name" value="HTH_LUXR"/>
    <property type="match status" value="1"/>
</dbReference>
<comment type="caution">
    <text evidence="8">The sequence shown here is derived from an EMBL/GenBank/DDBJ whole genome shotgun (WGS) entry which is preliminary data.</text>
</comment>
<proteinExistence type="predicted"/>
<dbReference type="InterPro" id="IPR039420">
    <property type="entry name" value="WalR-like"/>
</dbReference>
<evidence type="ECO:0000259" key="6">
    <source>
        <dbReference type="PROSITE" id="PS50043"/>
    </source>
</evidence>
<dbReference type="PRINTS" id="PR00038">
    <property type="entry name" value="HTHLUXR"/>
</dbReference>
<dbReference type="GO" id="GO:0006355">
    <property type="term" value="P:regulation of DNA-templated transcription"/>
    <property type="evidence" value="ECO:0007669"/>
    <property type="project" value="InterPro"/>
</dbReference>
<evidence type="ECO:0000256" key="4">
    <source>
        <dbReference type="ARBA" id="ARBA00023163"/>
    </source>
</evidence>
<dbReference type="Pfam" id="PF00196">
    <property type="entry name" value="GerE"/>
    <property type="match status" value="1"/>
</dbReference>
<gene>
    <name evidence="8" type="ORF">D9V34_01820</name>
</gene>
<dbReference type="AlphaFoldDB" id="A0A3L7AW54"/>
<dbReference type="SMART" id="SM00448">
    <property type="entry name" value="REC"/>
    <property type="match status" value="1"/>
</dbReference>
<dbReference type="EMBL" id="RCUY01000001">
    <property type="protein sequence ID" value="RLP84757.1"/>
    <property type="molecule type" value="Genomic_DNA"/>
</dbReference>
<feature type="modified residue" description="4-aspartylphosphate" evidence="5">
    <location>
        <position position="59"/>
    </location>
</feature>
<feature type="domain" description="Response regulatory" evidence="7">
    <location>
        <begin position="8"/>
        <end position="124"/>
    </location>
</feature>
<dbReference type="PANTHER" id="PTHR43214:SF24">
    <property type="entry name" value="TRANSCRIPTIONAL REGULATORY PROTEIN NARL-RELATED"/>
    <property type="match status" value="1"/>
</dbReference>
<dbReference type="CDD" id="cd17535">
    <property type="entry name" value="REC_NarL-like"/>
    <property type="match status" value="1"/>
</dbReference>
<dbReference type="PROSITE" id="PS00622">
    <property type="entry name" value="HTH_LUXR_1"/>
    <property type="match status" value="1"/>
</dbReference>
<dbReference type="GO" id="GO:0003677">
    <property type="term" value="F:DNA binding"/>
    <property type="evidence" value="ECO:0007669"/>
    <property type="project" value="UniProtKB-KW"/>
</dbReference>
<keyword evidence="4" id="KW-0804">Transcription</keyword>
<dbReference type="PANTHER" id="PTHR43214">
    <property type="entry name" value="TWO-COMPONENT RESPONSE REGULATOR"/>
    <property type="match status" value="1"/>
</dbReference>
<sequence length="215" mass="22304">MSDSTDIRVLVADDQATVRDGLATILEYSPGVSVVGTAENGEQAVALARETRPDVVLMDLRMPILDGAAATQQIRAELPGTAVLVLTTYADDSSIAGALSAGASGYLTKSAGREQILAALTATVAGQQTFAPEVAAVMIRGLGQRSALQTLAREAGLTERESDVLERMGQGASNREIAEAMFVSLSTVKTHTNNLFAKLGVSSRAEAIARLGESG</sequence>